<protein>
    <submittedName>
        <fullName evidence="2">Uncharacterized protein</fullName>
    </submittedName>
</protein>
<dbReference type="EMBL" id="JACHMP010000002">
    <property type="protein sequence ID" value="MBB5823798.1"/>
    <property type="molecule type" value="Genomic_DNA"/>
</dbReference>
<keyword evidence="3" id="KW-1185">Reference proteome</keyword>
<proteinExistence type="predicted"/>
<name>A0A7W9MKN6_9ACTN</name>
<comment type="caution">
    <text evidence="2">The sequence shown here is derived from an EMBL/GenBank/DDBJ whole genome shotgun (WGS) entry which is preliminary data.</text>
</comment>
<evidence type="ECO:0000313" key="2">
    <source>
        <dbReference type="EMBL" id="MBB5823798.1"/>
    </source>
</evidence>
<gene>
    <name evidence="2" type="ORF">F4562_006947</name>
</gene>
<dbReference type="Proteomes" id="UP000540685">
    <property type="component" value="Unassembled WGS sequence"/>
</dbReference>
<reference evidence="2 3" key="1">
    <citation type="submission" date="2020-08" db="EMBL/GenBank/DDBJ databases">
        <title>Sequencing the genomes of 1000 actinobacteria strains.</title>
        <authorList>
            <person name="Klenk H.-P."/>
        </authorList>
    </citation>
    <scope>NUCLEOTIDE SEQUENCE [LARGE SCALE GENOMIC DNA]</scope>
    <source>
        <strain evidence="2 3">DSM 46887</strain>
    </source>
</reference>
<evidence type="ECO:0000313" key="3">
    <source>
        <dbReference type="Proteomes" id="UP000540685"/>
    </source>
</evidence>
<organism evidence="2 3">
    <name type="scientific">Streptosporangium becharense</name>
    <dbReference type="NCBI Taxonomy" id="1816182"/>
    <lineage>
        <taxon>Bacteria</taxon>
        <taxon>Bacillati</taxon>
        <taxon>Actinomycetota</taxon>
        <taxon>Actinomycetes</taxon>
        <taxon>Streptosporangiales</taxon>
        <taxon>Streptosporangiaceae</taxon>
        <taxon>Streptosporangium</taxon>
    </lineage>
</organism>
<sequence length="36" mass="3835">MPSPLGGDQPPQLALDLPMPPLYGDHDPQPLTPEEA</sequence>
<evidence type="ECO:0000256" key="1">
    <source>
        <dbReference type="SAM" id="MobiDB-lite"/>
    </source>
</evidence>
<accession>A0A7W9MKN6</accession>
<feature type="region of interest" description="Disordered" evidence="1">
    <location>
        <begin position="1"/>
        <end position="36"/>
    </location>
</feature>
<dbReference type="AlphaFoldDB" id="A0A7W9MKN6"/>